<evidence type="ECO:0000313" key="7">
    <source>
        <dbReference type="EMBL" id="WUR02539.1"/>
    </source>
</evidence>
<keyword evidence="8" id="KW-1185">Reference proteome</keyword>
<feature type="transmembrane region" description="Helical" evidence="5">
    <location>
        <begin position="254"/>
        <end position="274"/>
    </location>
</feature>
<feature type="transmembrane region" description="Helical" evidence="5">
    <location>
        <begin position="7"/>
        <end position="28"/>
    </location>
</feature>
<feature type="transmembrane region" description="Helical" evidence="5">
    <location>
        <begin position="70"/>
        <end position="91"/>
    </location>
</feature>
<keyword evidence="3 5" id="KW-1133">Transmembrane helix</keyword>
<feature type="transmembrane region" description="Helical" evidence="5">
    <location>
        <begin position="155"/>
        <end position="174"/>
    </location>
</feature>
<feature type="domain" description="Sugar phosphate transporter" evidence="6">
    <location>
        <begin position="6"/>
        <end position="299"/>
    </location>
</feature>
<evidence type="ECO:0000259" key="6">
    <source>
        <dbReference type="Pfam" id="PF03151"/>
    </source>
</evidence>
<dbReference type="InterPro" id="IPR050186">
    <property type="entry name" value="TPT_transporter"/>
</dbReference>
<evidence type="ECO:0000313" key="8">
    <source>
        <dbReference type="Proteomes" id="UP001334084"/>
    </source>
</evidence>
<dbReference type="InterPro" id="IPR004853">
    <property type="entry name" value="Sugar_P_trans_dom"/>
</dbReference>
<evidence type="ECO:0000256" key="3">
    <source>
        <dbReference type="ARBA" id="ARBA00022989"/>
    </source>
</evidence>
<protein>
    <submittedName>
        <fullName evidence="7">Hexose phosphate translocator</fullName>
    </submittedName>
</protein>
<dbReference type="GO" id="GO:0016020">
    <property type="term" value="C:membrane"/>
    <property type="evidence" value="ECO:0007669"/>
    <property type="project" value="UniProtKB-SubCell"/>
</dbReference>
<evidence type="ECO:0000256" key="5">
    <source>
        <dbReference type="SAM" id="Phobius"/>
    </source>
</evidence>
<dbReference type="RefSeq" id="XP_065328684.1">
    <property type="nucleotide sequence ID" value="XM_065472612.1"/>
</dbReference>
<comment type="subcellular location">
    <subcellularLocation>
        <location evidence="1">Membrane</location>
        <topology evidence="1">Multi-pass membrane protein</topology>
    </subcellularLocation>
</comment>
<accession>A0AAX4J987</accession>
<sequence>MKKTIQIIGLITLYYFTSLGLGFFTKYFLSKTAYNFRFPLFKSSIQNLTHFILSSAIIKMNKDYAKDSKFMYYTIPCAITGALDIGLSSFSLRNVSLAFYTMVKSSAPVFILLSGMVFGIEQPSVQFFLIIFSIGLGVFMTSFKNSNFDFTGFGIISFASFMAGFRWAFIQYLLEKRGIKKGGMYGTIRDLSLPISFILCIMSYYYEGFYEIIQSEFFNNTRSAMKNLGFIIGIGIFSFLLICSEFTLVSKTSVVFLSISSIIKELVIIFISLFRKEIELNGVNYIGLGISILGILFYNIKRQKIR</sequence>
<gene>
    <name evidence="7" type="ORF">VNE69_02066</name>
</gene>
<dbReference type="Pfam" id="PF03151">
    <property type="entry name" value="TPT"/>
    <property type="match status" value="1"/>
</dbReference>
<evidence type="ECO:0000256" key="4">
    <source>
        <dbReference type="ARBA" id="ARBA00023136"/>
    </source>
</evidence>
<keyword evidence="4 5" id="KW-0472">Membrane</keyword>
<dbReference type="PANTHER" id="PTHR11132">
    <property type="entry name" value="SOLUTE CARRIER FAMILY 35"/>
    <property type="match status" value="1"/>
</dbReference>
<feature type="transmembrane region" description="Helical" evidence="5">
    <location>
        <begin position="186"/>
        <end position="205"/>
    </location>
</feature>
<name>A0AAX4J987_9MICR</name>
<dbReference type="Proteomes" id="UP001334084">
    <property type="component" value="Chromosome 2"/>
</dbReference>
<proteinExistence type="predicted"/>
<evidence type="ECO:0000256" key="1">
    <source>
        <dbReference type="ARBA" id="ARBA00004141"/>
    </source>
</evidence>
<feature type="transmembrane region" description="Helical" evidence="5">
    <location>
        <begin position="125"/>
        <end position="143"/>
    </location>
</feature>
<dbReference type="GeneID" id="90540356"/>
<dbReference type="AlphaFoldDB" id="A0AAX4J987"/>
<organism evidence="7 8">
    <name type="scientific">Vairimorpha necatrix</name>
    <dbReference type="NCBI Taxonomy" id="6039"/>
    <lineage>
        <taxon>Eukaryota</taxon>
        <taxon>Fungi</taxon>
        <taxon>Fungi incertae sedis</taxon>
        <taxon>Microsporidia</taxon>
        <taxon>Nosematidae</taxon>
        <taxon>Vairimorpha</taxon>
    </lineage>
</organism>
<feature type="transmembrane region" description="Helical" evidence="5">
    <location>
        <begin position="225"/>
        <end position="242"/>
    </location>
</feature>
<evidence type="ECO:0000256" key="2">
    <source>
        <dbReference type="ARBA" id="ARBA00022692"/>
    </source>
</evidence>
<keyword evidence="2 5" id="KW-0812">Transmembrane</keyword>
<dbReference type="EMBL" id="CP142727">
    <property type="protein sequence ID" value="WUR02539.1"/>
    <property type="molecule type" value="Genomic_DNA"/>
</dbReference>
<feature type="transmembrane region" description="Helical" evidence="5">
    <location>
        <begin position="280"/>
        <end position="300"/>
    </location>
</feature>
<reference evidence="7" key="1">
    <citation type="journal article" date="2024" name="BMC Genomics">
        <title>Functional annotation of a divergent genome using sequence and structure-based similarity.</title>
        <authorList>
            <person name="Svedberg D."/>
            <person name="Winiger R.R."/>
            <person name="Berg A."/>
            <person name="Sharma H."/>
            <person name="Tellgren-Roth C."/>
            <person name="Debrunner-Vossbrinck B.A."/>
            <person name="Vossbrinck C.R."/>
            <person name="Barandun J."/>
        </authorList>
    </citation>
    <scope>NUCLEOTIDE SEQUENCE</scope>
    <source>
        <strain evidence="7">Illinois isolate</strain>
    </source>
</reference>
<dbReference type="KEGG" id="vnx:VNE69_02066"/>